<comment type="subcellular location">
    <subcellularLocation>
        <location evidence="1 10">Cell membrane</location>
        <topology evidence="1 10">Multi-pass membrane protein</topology>
    </subcellularLocation>
</comment>
<name>A0ABP1N6P4_XYLVO</name>
<evidence type="ECO:0000256" key="1">
    <source>
        <dbReference type="ARBA" id="ARBA00004651"/>
    </source>
</evidence>
<protein>
    <recommendedName>
        <fullName evidence="10">Odorant receptor</fullName>
    </recommendedName>
</protein>
<keyword evidence="8 10" id="KW-0675">Receptor</keyword>
<evidence type="ECO:0000256" key="3">
    <source>
        <dbReference type="ARBA" id="ARBA00022606"/>
    </source>
</evidence>
<proteinExistence type="inferred from homology"/>
<keyword evidence="5 10" id="KW-0552">Olfaction</keyword>
<evidence type="ECO:0000256" key="5">
    <source>
        <dbReference type="ARBA" id="ARBA00022725"/>
    </source>
</evidence>
<gene>
    <name evidence="11" type="ORF">XYLVIOL_LOCUS2288</name>
</gene>
<comment type="similarity">
    <text evidence="10">Belongs to the insect chemoreceptor superfamily. Heteromeric odorant receptor channel (TC 1.A.69) family.</text>
</comment>
<dbReference type="PANTHER" id="PTHR21137">
    <property type="entry name" value="ODORANT RECEPTOR"/>
    <property type="match status" value="1"/>
</dbReference>
<evidence type="ECO:0000313" key="12">
    <source>
        <dbReference type="Proteomes" id="UP001642520"/>
    </source>
</evidence>
<evidence type="ECO:0000256" key="6">
    <source>
        <dbReference type="ARBA" id="ARBA00022989"/>
    </source>
</evidence>
<feature type="transmembrane region" description="Helical" evidence="10">
    <location>
        <begin position="47"/>
        <end position="69"/>
    </location>
</feature>
<comment type="caution">
    <text evidence="11">The sequence shown here is derived from an EMBL/GenBank/DDBJ whole genome shotgun (WGS) entry which is preliminary data.</text>
</comment>
<keyword evidence="3 10" id="KW-0716">Sensory transduction</keyword>
<keyword evidence="2" id="KW-1003">Cell membrane</keyword>
<keyword evidence="6 10" id="KW-1133">Transmembrane helix</keyword>
<organism evidence="11 12">
    <name type="scientific">Xylocopa violacea</name>
    <name type="common">Violet carpenter bee</name>
    <name type="synonym">Apis violacea</name>
    <dbReference type="NCBI Taxonomy" id="135666"/>
    <lineage>
        <taxon>Eukaryota</taxon>
        <taxon>Metazoa</taxon>
        <taxon>Ecdysozoa</taxon>
        <taxon>Arthropoda</taxon>
        <taxon>Hexapoda</taxon>
        <taxon>Insecta</taxon>
        <taxon>Pterygota</taxon>
        <taxon>Neoptera</taxon>
        <taxon>Endopterygota</taxon>
        <taxon>Hymenoptera</taxon>
        <taxon>Apocrita</taxon>
        <taxon>Aculeata</taxon>
        <taxon>Apoidea</taxon>
        <taxon>Anthophila</taxon>
        <taxon>Apidae</taxon>
        <taxon>Xylocopa</taxon>
        <taxon>Xylocopa</taxon>
    </lineage>
</organism>
<evidence type="ECO:0000256" key="7">
    <source>
        <dbReference type="ARBA" id="ARBA00023136"/>
    </source>
</evidence>
<dbReference type="PANTHER" id="PTHR21137:SF35">
    <property type="entry name" value="ODORANT RECEPTOR 19A-RELATED"/>
    <property type="match status" value="1"/>
</dbReference>
<keyword evidence="7 10" id="KW-0472">Membrane</keyword>
<evidence type="ECO:0000256" key="2">
    <source>
        <dbReference type="ARBA" id="ARBA00022475"/>
    </source>
</evidence>
<evidence type="ECO:0000313" key="11">
    <source>
        <dbReference type="EMBL" id="CAL7936649.1"/>
    </source>
</evidence>
<feature type="transmembrane region" description="Helical" evidence="10">
    <location>
        <begin position="134"/>
        <end position="159"/>
    </location>
</feature>
<keyword evidence="9 10" id="KW-0807">Transducer</keyword>
<reference evidence="11 12" key="1">
    <citation type="submission" date="2024-08" db="EMBL/GenBank/DDBJ databases">
        <authorList>
            <person name="Will J Nash"/>
            <person name="Angela Man"/>
            <person name="Seanna McTaggart"/>
            <person name="Kendall Baker"/>
            <person name="Tom Barker"/>
            <person name="Leah Catchpole"/>
            <person name="Alex Durrant"/>
            <person name="Karim Gharbi"/>
            <person name="Naomi Irish"/>
            <person name="Gemy Kaithakottil"/>
            <person name="Debby Ku"/>
            <person name="Aaliyah Providence"/>
            <person name="Felix Shaw"/>
            <person name="David Swarbreck"/>
            <person name="Chris Watkins"/>
            <person name="Ann M. McCartney"/>
            <person name="Giulio Formenti"/>
            <person name="Alice Mouton"/>
            <person name="Noel Vella"/>
            <person name="Bjorn M von Reumont"/>
            <person name="Adriana Vella"/>
            <person name="Wilfried Haerty"/>
        </authorList>
    </citation>
    <scope>NUCLEOTIDE SEQUENCE [LARGE SCALE GENOMIC DNA]</scope>
</reference>
<accession>A0ABP1N6P4</accession>
<evidence type="ECO:0000256" key="9">
    <source>
        <dbReference type="ARBA" id="ARBA00023224"/>
    </source>
</evidence>
<comment type="caution">
    <text evidence="10">Lacks conserved residue(s) required for the propagation of feature annotation.</text>
</comment>
<dbReference type="InterPro" id="IPR004117">
    <property type="entry name" value="7tm6_olfct_rcpt"/>
</dbReference>
<keyword evidence="4 10" id="KW-0812">Transmembrane</keyword>
<dbReference type="EMBL" id="CAXAJV020001287">
    <property type="protein sequence ID" value="CAL7936649.1"/>
    <property type="molecule type" value="Genomic_DNA"/>
</dbReference>
<evidence type="ECO:0000256" key="4">
    <source>
        <dbReference type="ARBA" id="ARBA00022692"/>
    </source>
</evidence>
<sequence length="368" mass="42383">MTDKSVSAEMDLSHSDYSLQLNRWFLKPIGAWPASPSTSRRERIVSILLNVVCYSSMLSTAILSLLYLLLEHDSFYMKLKMTAPVSHWFFSSWNYTTLLRRSKEIRYWMDHMEADWRTVTRDEDRKVMLKNAQFGRYVATFCAAFMQSGILGFCFVTALNTEEVRVGNETRIVHALPCLVYKKLVNVDESPTNEIVLFMQVFSVFIANSSTVGTYSLAAVSAAHACGQLNVVMLWITEFVNESRNREKSIAFKEIGMIVEHHLRTLNFVSCMEADWADHDVRTLTTYFLIFTSISFNIFCKKIGDVVYMSNWYYLPDKMVLDLILIIVRSSVVVNITAGKFVRMSVDTFGHVMKTSFAYLNVLREMTR</sequence>
<keyword evidence="12" id="KW-1185">Reference proteome</keyword>
<dbReference type="Proteomes" id="UP001642520">
    <property type="component" value="Unassembled WGS sequence"/>
</dbReference>
<evidence type="ECO:0000256" key="10">
    <source>
        <dbReference type="RuleBase" id="RU351113"/>
    </source>
</evidence>
<evidence type="ECO:0000256" key="8">
    <source>
        <dbReference type="ARBA" id="ARBA00023170"/>
    </source>
</evidence>